<protein>
    <submittedName>
        <fullName evidence="2">Uncharacterized protein</fullName>
    </submittedName>
</protein>
<reference evidence="2" key="1">
    <citation type="journal article" date="2022" name="bioRxiv">
        <title>Sequencing and chromosome-scale assembly of the giantPleurodeles waltlgenome.</title>
        <authorList>
            <person name="Brown T."/>
            <person name="Elewa A."/>
            <person name="Iarovenko S."/>
            <person name="Subramanian E."/>
            <person name="Araus A.J."/>
            <person name="Petzold A."/>
            <person name="Susuki M."/>
            <person name="Suzuki K.-i.T."/>
            <person name="Hayashi T."/>
            <person name="Toyoda A."/>
            <person name="Oliveira C."/>
            <person name="Osipova E."/>
            <person name="Leigh N.D."/>
            <person name="Simon A."/>
            <person name="Yun M.H."/>
        </authorList>
    </citation>
    <scope>NUCLEOTIDE SEQUENCE</scope>
    <source>
        <strain evidence="2">20211129_DDA</strain>
        <tissue evidence="2">Liver</tissue>
    </source>
</reference>
<evidence type="ECO:0000313" key="2">
    <source>
        <dbReference type="EMBL" id="KAJ1137339.1"/>
    </source>
</evidence>
<feature type="region of interest" description="Disordered" evidence="1">
    <location>
        <begin position="50"/>
        <end position="71"/>
    </location>
</feature>
<evidence type="ECO:0000313" key="3">
    <source>
        <dbReference type="Proteomes" id="UP001066276"/>
    </source>
</evidence>
<gene>
    <name evidence="2" type="ORF">NDU88_003750</name>
</gene>
<sequence length="71" mass="7478">MKSARHPRGAHRLLLPVASDRSLAALLMGAVFPPSLCLYLQGAGCRGSARRLGASGVRREAPRNPASRTAV</sequence>
<evidence type="ECO:0000256" key="1">
    <source>
        <dbReference type="SAM" id="MobiDB-lite"/>
    </source>
</evidence>
<comment type="caution">
    <text evidence="2">The sequence shown here is derived from an EMBL/GenBank/DDBJ whole genome shotgun (WGS) entry which is preliminary data.</text>
</comment>
<organism evidence="2 3">
    <name type="scientific">Pleurodeles waltl</name>
    <name type="common">Iberian ribbed newt</name>
    <dbReference type="NCBI Taxonomy" id="8319"/>
    <lineage>
        <taxon>Eukaryota</taxon>
        <taxon>Metazoa</taxon>
        <taxon>Chordata</taxon>
        <taxon>Craniata</taxon>
        <taxon>Vertebrata</taxon>
        <taxon>Euteleostomi</taxon>
        <taxon>Amphibia</taxon>
        <taxon>Batrachia</taxon>
        <taxon>Caudata</taxon>
        <taxon>Salamandroidea</taxon>
        <taxon>Salamandridae</taxon>
        <taxon>Pleurodelinae</taxon>
        <taxon>Pleurodeles</taxon>
    </lineage>
</organism>
<proteinExistence type="predicted"/>
<dbReference type="AlphaFoldDB" id="A0AAV7QAK8"/>
<keyword evidence="3" id="KW-1185">Reference proteome</keyword>
<name>A0AAV7QAK8_PLEWA</name>
<dbReference type="EMBL" id="JANPWB010000010">
    <property type="protein sequence ID" value="KAJ1137339.1"/>
    <property type="molecule type" value="Genomic_DNA"/>
</dbReference>
<accession>A0AAV7QAK8</accession>
<dbReference type="Proteomes" id="UP001066276">
    <property type="component" value="Chromosome 6"/>
</dbReference>